<dbReference type="FunFam" id="3.90.1260.10:FF:000007">
    <property type="entry name" value="Argininosuccinate synthase"/>
    <property type="match status" value="1"/>
</dbReference>
<keyword evidence="9" id="KW-0963">Cytoplasm</keyword>
<feature type="binding site" evidence="9">
    <location>
        <position position="262"/>
    </location>
    <ligand>
        <name>L-citrulline</name>
        <dbReference type="ChEBI" id="CHEBI:57743"/>
    </ligand>
</feature>
<keyword evidence="6 9" id="KW-0028">Amino-acid biosynthesis</keyword>
<dbReference type="Gene3D" id="1.20.5.470">
    <property type="entry name" value="Single helix bin"/>
    <property type="match status" value="1"/>
</dbReference>
<feature type="binding site" evidence="9">
    <location>
        <position position="186"/>
    </location>
    <ligand>
        <name>L-citrulline</name>
        <dbReference type="ChEBI" id="CHEBI:57743"/>
    </ligand>
</feature>
<feature type="domain" description="Arginosuccinate synthase-like N-terminal" evidence="10">
    <location>
        <begin position="7"/>
        <end position="166"/>
    </location>
</feature>
<evidence type="ECO:0000256" key="4">
    <source>
        <dbReference type="ARBA" id="ARBA00022571"/>
    </source>
</evidence>
<dbReference type="Gene3D" id="3.40.50.620">
    <property type="entry name" value="HUPs"/>
    <property type="match status" value="1"/>
</dbReference>
<accession>A0A934K0N3</accession>
<dbReference type="Proteomes" id="UP000606991">
    <property type="component" value="Unassembled WGS sequence"/>
</dbReference>
<evidence type="ECO:0000259" key="11">
    <source>
        <dbReference type="Pfam" id="PF20979"/>
    </source>
</evidence>
<dbReference type="FunFam" id="3.40.50.620:FF:000019">
    <property type="entry name" value="Argininosuccinate synthase"/>
    <property type="match status" value="1"/>
</dbReference>
<keyword evidence="7 9" id="KW-0547">Nucleotide-binding</keyword>
<evidence type="ECO:0000256" key="3">
    <source>
        <dbReference type="ARBA" id="ARBA00012286"/>
    </source>
</evidence>
<dbReference type="Pfam" id="PF00764">
    <property type="entry name" value="Arginosuc_synth"/>
    <property type="match status" value="1"/>
</dbReference>
<dbReference type="RefSeq" id="WP_337311857.1">
    <property type="nucleotide sequence ID" value="NZ_JAEKNS010000100.1"/>
</dbReference>
<feature type="binding site" evidence="9">
    <location>
        <position position="177"/>
    </location>
    <ligand>
        <name>L-citrulline</name>
        <dbReference type="ChEBI" id="CHEBI:57743"/>
    </ligand>
</feature>
<keyword evidence="8 9" id="KW-0067">ATP-binding</keyword>
<reference evidence="12 15" key="3">
    <citation type="submission" date="2020-10" db="EMBL/GenBank/DDBJ databases">
        <title>Ca. Dormibacterota MAGs.</title>
        <authorList>
            <person name="Montgomery K."/>
        </authorList>
    </citation>
    <scope>NUCLEOTIDE SEQUENCE [LARGE SCALE GENOMIC DNA]</scope>
    <source>
        <strain evidence="12">SC8812_S17_18</strain>
    </source>
</reference>
<dbReference type="Gene3D" id="3.90.1260.10">
    <property type="entry name" value="Argininosuccinate synthetase, chain A, domain 2"/>
    <property type="match status" value="1"/>
</dbReference>
<dbReference type="PROSITE" id="PS00564">
    <property type="entry name" value="ARGININOSUCCIN_SYN_1"/>
    <property type="match status" value="1"/>
</dbReference>
<sequence length="418" mass="44843">MSAPRRCVLAYSGGLDTSVAVRWLREQLGYEVVTLTADLGGDGRDAADITARALRAGAVAAHVVDARRVFVEHFVFPTLSAGALYEGVYPLATALARPLIAKLLVEVAREEGAVAVAHGCTGKGNDQVRFDVATAALAPELEVVAPVRDWDMGRSDEIAYAAAHGIDVPATFESPFSVDANLWGRSVECGPLEDPWREPPEEVFAWTANPATCDSAGEELTIGFALGIPVRVDGESLAAEELVLGLNTIAGRNGVGRIDHVENRLVGIKSREVYEAPAAVLLHAAHAALETVALPRDVAHLKRQLSGEWARLVYDGLWFGGLRNALAAFVASTQEHVTGDVRVRCARGVVTVTGRRALRSLYSTSLATYDRTDDVFDHAAARGFIELFGLSLRTQARVQGALEDLAPLSLPRQVRRAR</sequence>
<feature type="binding site" evidence="9">
    <location>
        <position position="121"/>
    </location>
    <ligand>
        <name>L-aspartate</name>
        <dbReference type="ChEBI" id="CHEBI:29991"/>
    </ligand>
</feature>
<dbReference type="InterPro" id="IPR048267">
    <property type="entry name" value="Arginosuc_syn_N"/>
</dbReference>
<dbReference type="GO" id="GO:0006526">
    <property type="term" value="P:L-arginine biosynthetic process"/>
    <property type="evidence" value="ECO:0007669"/>
    <property type="project" value="UniProtKB-UniRule"/>
</dbReference>
<comment type="pathway">
    <text evidence="1 9">Amino-acid biosynthesis; L-arginine biosynthesis; L-arginine from L-ornithine and carbamoyl phosphate: step 2/3.</text>
</comment>
<dbReference type="Pfam" id="PF20979">
    <property type="entry name" value="Arginosuc_syn_C"/>
    <property type="match status" value="1"/>
</dbReference>
<dbReference type="AlphaFoldDB" id="A0A2W6A091"/>
<feature type="binding site" evidence="9">
    <location>
        <position position="126"/>
    </location>
    <ligand>
        <name>L-aspartate</name>
        <dbReference type="ChEBI" id="CHEBI:29991"/>
    </ligand>
</feature>
<proteinExistence type="inferred from homology"/>
<keyword evidence="5 9" id="KW-0436">Ligase</keyword>
<dbReference type="InterPro" id="IPR014729">
    <property type="entry name" value="Rossmann-like_a/b/a_fold"/>
</dbReference>
<feature type="binding site" evidence="9">
    <location>
        <position position="89"/>
    </location>
    <ligand>
        <name>L-citrulline</name>
        <dbReference type="ChEBI" id="CHEBI:57743"/>
    </ligand>
</feature>
<feature type="binding site" evidence="9">
    <location>
        <position position="274"/>
    </location>
    <ligand>
        <name>L-citrulline</name>
        <dbReference type="ChEBI" id="CHEBI:57743"/>
    </ligand>
</feature>
<comment type="subcellular location">
    <subcellularLocation>
        <location evidence="9">Cytoplasm</location>
    </subcellularLocation>
</comment>
<evidence type="ECO:0000256" key="9">
    <source>
        <dbReference type="HAMAP-Rule" id="MF_00005"/>
    </source>
</evidence>
<dbReference type="EMBL" id="JAEKNS010000100">
    <property type="protein sequence ID" value="MBJ7595082.1"/>
    <property type="molecule type" value="Genomic_DNA"/>
</dbReference>
<dbReference type="EC" id="6.3.4.5" evidence="3 9"/>
<name>A0A2W6A091_9BACT</name>
<reference evidence="13" key="2">
    <citation type="submission" date="2018-05" db="EMBL/GenBank/DDBJ databases">
        <authorList>
            <person name="Ferrari B."/>
        </authorList>
    </citation>
    <scope>NUCLEOTIDE SEQUENCE</scope>
    <source>
        <strain evidence="13">RRmetagenome_bin12</strain>
    </source>
</reference>
<dbReference type="GO" id="GO:0005737">
    <property type="term" value="C:cytoplasm"/>
    <property type="evidence" value="ECO:0007669"/>
    <property type="project" value="UniProtKB-SubCell"/>
</dbReference>
<dbReference type="InterPro" id="IPR001518">
    <property type="entry name" value="Arginosuc_synth"/>
</dbReference>
<gene>
    <name evidence="9" type="primary">argG</name>
    <name evidence="13" type="ORF">DLM65_11685</name>
    <name evidence="12" type="ORF">JF886_09520</name>
</gene>
<dbReference type="SUPFAM" id="SSF52402">
    <property type="entry name" value="Adenine nucleotide alpha hydrolases-like"/>
    <property type="match status" value="1"/>
</dbReference>
<feature type="binding site" evidence="9">
    <location>
        <begin position="10"/>
        <end position="18"/>
    </location>
    <ligand>
        <name>ATP</name>
        <dbReference type="ChEBI" id="CHEBI:30616"/>
    </ligand>
</feature>
<dbReference type="Proteomes" id="UP000248724">
    <property type="component" value="Unassembled WGS sequence"/>
</dbReference>
<dbReference type="NCBIfam" id="TIGR00032">
    <property type="entry name" value="argG"/>
    <property type="match status" value="1"/>
</dbReference>
<dbReference type="PANTHER" id="PTHR11587:SF2">
    <property type="entry name" value="ARGININOSUCCINATE SYNTHASE"/>
    <property type="match status" value="1"/>
</dbReference>
<evidence type="ECO:0000313" key="14">
    <source>
        <dbReference type="Proteomes" id="UP000248724"/>
    </source>
</evidence>
<comment type="catalytic activity">
    <reaction evidence="9">
        <text>L-citrulline + L-aspartate + ATP = 2-(N(omega)-L-arginino)succinate + AMP + diphosphate + H(+)</text>
        <dbReference type="Rhea" id="RHEA:10932"/>
        <dbReference type="ChEBI" id="CHEBI:15378"/>
        <dbReference type="ChEBI" id="CHEBI:29991"/>
        <dbReference type="ChEBI" id="CHEBI:30616"/>
        <dbReference type="ChEBI" id="CHEBI:33019"/>
        <dbReference type="ChEBI" id="CHEBI:57472"/>
        <dbReference type="ChEBI" id="CHEBI:57743"/>
        <dbReference type="ChEBI" id="CHEBI:456215"/>
        <dbReference type="EC" id="6.3.4.5"/>
    </reaction>
</comment>
<evidence type="ECO:0000313" key="15">
    <source>
        <dbReference type="Proteomes" id="UP000606991"/>
    </source>
</evidence>
<comment type="subunit">
    <text evidence="2 9">Homotetramer.</text>
</comment>
<dbReference type="CDD" id="cd01999">
    <property type="entry name" value="ASS"/>
    <property type="match status" value="1"/>
</dbReference>
<dbReference type="HAMAP" id="MF_00005">
    <property type="entry name" value="Arg_succ_synth_type1"/>
    <property type="match status" value="1"/>
</dbReference>
<dbReference type="InterPro" id="IPR023434">
    <property type="entry name" value="Arginosuc_synth_type_1_subfam"/>
</dbReference>
<protein>
    <recommendedName>
        <fullName evidence="3 9">Argininosuccinate synthase</fullName>
        <ecNumber evidence="3 9">6.3.4.5</ecNumber>
    </recommendedName>
    <alternativeName>
        <fullName evidence="9">Citrulline--aspartate ligase</fullName>
    </alternativeName>
</protein>
<comment type="caution">
    <text evidence="13">The sequence shown here is derived from an EMBL/GenBank/DDBJ whole genome shotgun (WGS) entry which is preliminary data.</text>
</comment>
<evidence type="ECO:0000256" key="6">
    <source>
        <dbReference type="ARBA" id="ARBA00022605"/>
    </source>
</evidence>
<comment type="similarity">
    <text evidence="9">Belongs to the argininosuccinate synthase family. Type 1 subfamily.</text>
</comment>
<dbReference type="InterPro" id="IPR024074">
    <property type="entry name" value="AS_cat/multimer_dom_body"/>
</dbReference>
<dbReference type="NCBIfam" id="NF001770">
    <property type="entry name" value="PRK00509.1"/>
    <property type="match status" value="1"/>
</dbReference>
<accession>A0A2W6A091</accession>
<feature type="domain" description="Arginosuccinate synthase C-terminal" evidence="11">
    <location>
        <begin position="176"/>
        <end position="393"/>
    </location>
</feature>
<dbReference type="EMBL" id="QHBU01000231">
    <property type="protein sequence ID" value="PZR78958.1"/>
    <property type="molecule type" value="Genomic_DNA"/>
</dbReference>
<feature type="binding site" evidence="9">
    <location>
        <position position="125"/>
    </location>
    <ligand>
        <name>L-citrulline</name>
        <dbReference type="ChEBI" id="CHEBI:57743"/>
    </ligand>
</feature>
<evidence type="ECO:0000256" key="1">
    <source>
        <dbReference type="ARBA" id="ARBA00004967"/>
    </source>
</evidence>
<dbReference type="InterPro" id="IPR048268">
    <property type="entry name" value="Arginosuc_syn_C"/>
</dbReference>
<dbReference type="PANTHER" id="PTHR11587">
    <property type="entry name" value="ARGININOSUCCINATE SYNTHASE"/>
    <property type="match status" value="1"/>
</dbReference>
<dbReference type="GO" id="GO:0005524">
    <property type="term" value="F:ATP binding"/>
    <property type="evidence" value="ECO:0007669"/>
    <property type="project" value="UniProtKB-UniRule"/>
</dbReference>
<evidence type="ECO:0000256" key="7">
    <source>
        <dbReference type="ARBA" id="ARBA00022741"/>
    </source>
</evidence>
<evidence type="ECO:0000256" key="5">
    <source>
        <dbReference type="ARBA" id="ARBA00022598"/>
    </source>
</evidence>
<feature type="binding site" evidence="9">
    <location>
        <position position="119"/>
    </location>
    <ligand>
        <name>ATP</name>
        <dbReference type="ChEBI" id="CHEBI:30616"/>
    </ligand>
</feature>
<feature type="binding site" evidence="9">
    <location>
        <position position="125"/>
    </location>
    <ligand>
        <name>L-aspartate</name>
        <dbReference type="ChEBI" id="CHEBI:29991"/>
    </ligand>
</feature>
<keyword evidence="4 9" id="KW-0055">Arginine biosynthesis</keyword>
<comment type="caution">
    <text evidence="9">Lacks conserved residue(s) required for the propagation of feature annotation.</text>
</comment>
<reference evidence="13 14" key="1">
    <citation type="journal article" date="2017" name="Nature">
        <title>Atmospheric trace gases support primary production in Antarctic desert surface soil.</title>
        <authorList>
            <person name="Ji M."/>
            <person name="Greening C."/>
            <person name="Vanwonterghem I."/>
            <person name="Carere C.R."/>
            <person name="Bay S.K."/>
            <person name="Steen J.A."/>
            <person name="Montgomery K."/>
            <person name="Lines T."/>
            <person name="Beardall J."/>
            <person name="van Dorst J."/>
            <person name="Snape I."/>
            <person name="Stott M.B."/>
            <person name="Hugenholtz P."/>
            <person name="Ferrari B.C."/>
        </authorList>
    </citation>
    <scope>NUCLEOTIDE SEQUENCE [LARGE SCALE GENOMIC DNA]</scope>
    <source>
        <strain evidence="13">RRmetagenome_bin12</strain>
    </source>
</reference>
<evidence type="ECO:0000313" key="12">
    <source>
        <dbReference type="EMBL" id="MBJ7595082.1"/>
    </source>
</evidence>
<dbReference type="GO" id="GO:0004055">
    <property type="term" value="F:argininosuccinate synthase activity"/>
    <property type="evidence" value="ECO:0007669"/>
    <property type="project" value="UniProtKB-UniRule"/>
</dbReference>
<feature type="binding site" evidence="9">
    <location>
        <position position="37"/>
    </location>
    <ligand>
        <name>ATP</name>
        <dbReference type="ChEBI" id="CHEBI:30616"/>
    </ligand>
</feature>
<dbReference type="InterPro" id="IPR018223">
    <property type="entry name" value="Arginosuc_synth_CS"/>
</dbReference>
<dbReference type="GO" id="GO:0000053">
    <property type="term" value="P:argininosuccinate metabolic process"/>
    <property type="evidence" value="ECO:0007669"/>
    <property type="project" value="TreeGrafter"/>
</dbReference>
<evidence type="ECO:0000256" key="8">
    <source>
        <dbReference type="ARBA" id="ARBA00022840"/>
    </source>
</evidence>
<evidence type="ECO:0000256" key="2">
    <source>
        <dbReference type="ARBA" id="ARBA00011881"/>
    </source>
</evidence>
<organism evidence="13 14">
    <name type="scientific">Candidatus Aeolococcus gillhamiae</name>
    <dbReference type="NCBI Taxonomy" id="3127015"/>
    <lineage>
        <taxon>Bacteria</taxon>
        <taxon>Bacillati</taxon>
        <taxon>Candidatus Dormiibacterota</taxon>
        <taxon>Candidatus Dormibacteria</taxon>
        <taxon>Candidatus Aeolococcales</taxon>
        <taxon>Candidatus Aeolococcaceae</taxon>
        <taxon>Candidatus Aeolococcus</taxon>
    </lineage>
</organism>
<evidence type="ECO:0000259" key="10">
    <source>
        <dbReference type="Pfam" id="PF00764"/>
    </source>
</evidence>
<dbReference type="GO" id="GO:0000050">
    <property type="term" value="P:urea cycle"/>
    <property type="evidence" value="ECO:0007669"/>
    <property type="project" value="TreeGrafter"/>
</dbReference>
<evidence type="ECO:0000313" key="13">
    <source>
        <dbReference type="EMBL" id="PZR78958.1"/>
    </source>
</evidence>
<dbReference type="SUPFAM" id="SSF69864">
    <property type="entry name" value="Argininosuccinate synthetase, C-terminal domain"/>
    <property type="match status" value="1"/>
</dbReference>
<dbReference type="UniPathway" id="UPA00068">
    <property type="reaction ID" value="UER00113"/>
</dbReference>
<feature type="binding site" evidence="9">
    <location>
        <position position="129"/>
    </location>
    <ligand>
        <name>L-citrulline</name>
        <dbReference type="ChEBI" id="CHEBI:57743"/>
    </ligand>
</feature>
<dbReference type="PROSITE" id="PS00565">
    <property type="entry name" value="ARGININOSUCCIN_SYN_2"/>
    <property type="match status" value="1"/>
</dbReference>